<feature type="domain" description="Secretion system C-terminal sorting" evidence="1">
    <location>
        <begin position="299"/>
        <end position="376"/>
    </location>
</feature>
<dbReference type="AlphaFoldDB" id="A0A9C9JZ36"/>
<gene>
    <name evidence="2" type="ORF">ENI34_00965</name>
</gene>
<dbReference type="EMBL" id="DRIG01000014">
    <property type="protein sequence ID" value="HEC77697.1"/>
    <property type="molecule type" value="Genomic_DNA"/>
</dbReference>
<proteinExistence type="predicted"/>
<accession>A0A9C9JZ36</accession>
<dbReference type="Gene3D" id="2.60.40.4070">
    <property type="match status" value="1"/>
</dbReference>
<dbReference type="InterPro" id="IPR026444">
    <property type="entry name" value="Secre_tail"/>
</dbReference>
<organism evidence="2 3">
    <name type="scientific">candidate division WOR-3 bacterium</name>
    <dbReference type="NCBI Taxonomy" id="2052148"/>
    <lineage>
        <taxon>Bacteria</taxon>
        <taxon>Bacteria division WOR-3</taxon>
    </lineage>
</organism>
<name>A0A9C9JZ36_UNCW3</name>
<protein>
    <submittedName>
        <fullName evidence="2">T9SS type A sorting domain-containing protein</fullName>
    </submittedName>
</protein>
<dbReference type="Pfam" id="PF18962">
    <property type="entry name" value="Por_Secre_tail"/>
    <property type="match status" value="1"/>
</dbReference>
<evidence type="ECO:0000259" key="1">
    <source>
        <dbReference type="Pfam" id="PF18962"/>
    </source>
</evidence>
<comment type="caution">
    <text evidence="2">The sequence shown here is derived from an EMBL/GenBank/DDBJ whole genome shotgun (WGS) entry which is preliminary data.</text>
</comment>
<dbReference type="NCBIfam" id="TIGR04183">
    <property type="entry name" value="Por_Secre_tail"/>
    <property type="match status" value="1"/>
</dbReference>
<evidence type="ECO:0000313" key="3">
    <source>
        <dbReference type="Proteomes" id="UP000885826"/>
    </source>
</evidence>
<sequence>MRILGRMLFLLFVGIGLVFSQSHEVIQAVYIWPDGVDTTGKHFVFYDLYHPETHCLDLSDPATYVEDWTASWDCIVWHSDAGNFPDWQGGDTCIAFGSFDSAYAADPSGYGNNPNHRGYYWLFSDTLDPTQDPQYWDPSDTLRVMPKPIVSQTGAGAGANDTIWVKIPNPNETRRADQTEYDVMGFYLVADSTGTGTPNALDAGNVVDIGFVAVQGDTADTTVFYCLEGDYFLPWTHWTTYFAYKIVARPDTVDASADTMGYTTYYWSQNSDAIDVYQNVVGSREGMILKPKPGVLRSFPNPFKDRIEFLLASSDVGDVEFRVYNISGELVAQFVNESSCNLVWYGTDNSGKKLSPGVYFVRITGTDIDLTEKVIIER</sequence>
<dbReference type="Proteomes" id="UP000885826">
    <property type="component" value="Unassembled WGS sequence"/>
</dbReference>
<reference evidence="2" key="1">
    <citation type="journal article" date="2020" name="mSystems">
        <title>Genome- and Community-Level Interaction Insights into Carbon Utilization and Element Cycling Functions of Hydrothermarchaeota in Hydrothermal Sediment.</title>
        <authorList>
            <person name="Zhou Z."/>
            <person name="Liu Y."/>
            <person name="Xu W."/>
            <person name="Pan J."/>
            <person name="Luo Z.H."/>
            <person name="Li M."/>
        </authorList>
    </citation>
    <scope>NUCLEOTIDE SEQUENCE</scope>
    <source>
        <strain evidence="2">HyVt-388</strain>
    </source>
</reference>
<evidence type="ECO:0000313" key="2">
    <source>
        <dbReference type="EMBL" id="HEC77697.1"/>
    </source>
</evidence>